<evidence type="ECO:0008006" key="3">
    <source>
        <dbReference type="Google" id="ProtNLM"/>
    </source>
</evidence>
<gene>
    <name evidence="1" type="ORF">SLS63_007839</name>
</gene>
<dbReference type="PANTHER" id="PTHR14187:SF5">
    <property type="entry name" value="HEAT SHOCK 70 KDA PROTEIN 12A"/>
    <property type="match status" value="1"/>
</dbReference>
<dbReference type="CDD" id="cd10170">
    <property type="entry name" value="ASKHA_NBD_HSP70"/>
    <property type="match status" value="1"/>
</dbReference>
<accession>A0ABR1P432</accession>
<reference evidence="1 2" key="1">
    <citation type="submission" date="2024-02" db="EMBL/GenBank/DDBJ databases">
        <title>De novo assembly and annotation of 12 fungi associated with fruit tree decline syndrome in Ontario, Canada.</title>
        <authorList>
            <person name="Sulman M."/>
            <person name="Ellouze W."/>
            <person name="Ilyukhin E."/>
        </authorList>
    </citation>
    <scope>NUCLEOTIDE SEQUENCE [LARGE SCALE GENOMIC DNA]</scope>
    <source>
        <strain evidence="1 2">M169</strain>
    </source>
</reference>
<dbReference type="EMBL" id="JAKNSF020000046">
    <property type="protein sequence ID" value="KAK7725847.1"/>
    <property type="molecule type" value="Genomic_DNA"/>
</dbReference>
<sequence>MITPTELDLIIGIDLGMSSVAYFNLTKSKPSSLAAIRVMKRWEGRIQENKVPTILVYDKNNVAGGPTSWGFKSDSETEQGPNRLIAQWFKKSFAPKHPTNGTGADTYKDELFEANLPPTDTLYRDFLSKLHRHISSEFPETHFSNGATWATAHVEFIFAVPATWDNKHVKKFIKIAKDAGFGEHEGTPKHSIGPCLTEPQAAAVFATKEEEEVLKPGDNVLIIDAGGEDIGSSYIDQAFQELAFEKLKEIGHQRLGIHKKILRHCAWKMMISADFQNSKHDLGRSEYSADDSFYVKIPVPLPPDGLAEVQNVTEDGHLRFSGGELMAMFDEQGDKLKGLINNMVASLQLKFSNTTIVRPVFSVPKRARAKRENDSHNVSKQQAIPAVDWVVLKMRFPVQVQRSKLHGYITIVSSDEENPPRYHRPGDSIQEVAQVAYDFQGIGEENLHMKNGKWYDKALGKKACQEINFVISAKLNAAEVNFECLTAARDGAKLNQDNPIPMEFDTLDMQTTDSNQGMLFG</sequence>
<keyword evidence="2" id="KW-1185">Reference proteome</keyword>
<protein>
    <recommendedName>
        <fullName evidence="3">Hsp70 family chaperone</fullName>
    </recommendedName>
</protein>
<dbReference type="Gene3D" id="3.30.420.40">
    <property type="match status" value="1"/>
</dbReference>
<dbReference type="InterPro" id="IPR043129">
    <property type="entry name" value="ATPase_NBD"/>
</dbReference>
<dbReference type="PANTHER" id="PTHR14187">
    <property type="entry name" value="ALPHA KINASE/ELONGATION FACTOR 2 KINASE"/>
    <property type="match status" value="1"/>
</dbReference>
<dbReference type="SUPFAM" id="SSF53067">
    <property type="entry name" value="Actin-like ATPase domain"/>
    <property type="match status" value="1"/>
</dbReference>
<evidence type="ECO:0000313" key="1">
    <source>
        <dbReference type="EMBL" id="KAK7725847.1"/>
    </source>
</evidence>
<organism evidence="1 2">
    <name type="scientific">Diaporthe eres</name>
    <name type="common">Phomopsis oblonga</name>
    <dbReference type="NCBI Taxonomy" id="83184"/>
    <lineage>
        <taxon>Eukaryota</taxon>
        <taxon>Fungi</taxon>
        <taxon>Dikarya</taxon>
        <taxon>Ascomycota</taxon>
        <taxon>Pezizomycotina</taxon>
        <taxon>Sordariomycetes</taxon>
        <taxon>Sordariomycetidae</taxon>
        <taxon>Diaporthales</taxon>
        <taxon>Diaporthaceae</taxon>
        <taxon>Diaporthe</taxon>
        <taxon>Diaporthe eres species complex</taxon>
    </lineage>
</organism>
<evidence type="ECO:0000313" key="2">
    <source>
        <dbReference type="Proteomes" id="UP001430848"/>
    </source>
</evidence>
<comment type="caution">
    <text evidence="1">The sequence shown here is derived from an EMBL/GenBank/DDBJ whole genome shotgun (WGS) entry which is preliminary data.</text>
</comment>
<dbReference type="Proteomes" id="UP001430848">
    <property type="component" value="Unassembled WGS sequence"/>
</dbReference>
<proteinExistence type="predicted"/>
<name>A0ABR1P432_DIAER</name>